<dbReference type="InterPro" id="IPR034261">
    <property type="entry name" value="CNOT4_RRM"/>
</dbReference>
<proteinExistence type="predicted"/>
<dbReference type="InterPro" id="IPR012677">
    <property type="entry name" value="Nucleotide-bd_a/b_plait_sf"/>
</dbReference>
<comment type="caution">
    <text evidence="6">The sequence shown here is derived from an EMBL/GenBank/DDBJ whole genome shotgun (WGS) entry which is preliminary data.</text>
</comment>
<feature type="region of interest" description="Disordered" evidence="3">
    <location>
        <begin position="443"/>
        <end position="503"/>
    </location>
</feature>
<feature type="domain" description="RING-type" evidence="4">
    <location>
        <begin position="16"/>
        <end position="60"/>
    </location>
</feature>
<dbReference type="InterPro" id="IPR039515">
    <property type="entry name" value="NOT4_mRING-HC-C4C4"/>
</dbReference>
<dbReference type="PROSITE" id="PS50102">
    <property type="entry name" value="RRM"/>
    <property type="match status" value="1"/>
</dbReference>
<feature type="compositionally biased region" description="Low complexity" evidence="3">
    <location>
        <begin position="350"/>
        <end position="361"/>
    </location>
</feature>
<dbReference type="InterPro" id="IPR013083">
    <property type="entry name" value="Znf_RING/FYVE/PHD"/>
</dbReference>
<dbReference type="InterPro" id="IPR003954">
    <property type="entry name" value="RRM_euk-type"/>
</dbReference>
<keyword evidence="7" id="KW-1185">Reference proteome</keyword>
<dbReference type="Proteomes" id="UP001345013">
    <property type="component" value="Unassembled WGS sequence"/>
</dbReference>
<evidence type="ECO:0000259" key="5">
    <source>
        <dbReference type="PROSITE" id="PS50102"/>
    </source>
</evidence>
<evidence type="ECO:0000256" key="3">
    <source>
        <dbReference type="SAM" id="MobiDB-lite"/>
    </source>
</evidence>
<feature type="region of interest" description="Disordered" evidence="3">
    <location>
        <begin position="695"/>
        <end position="722"/>
    </location>
</feature>
<dbReference type="SUPFAM" id="SSF54928">
    <property type="entry name" value="RNA-binding domain, RBD"/>
    <property type="match status" value="1"/>
</dbReference>
<dbReference type="EMBL" id="JAVRRG010000024">
    <property type="protein sequence ID" value="KAK5096056.1"/>
    <property type="molecule type" value="Genomic_DNA"/>
</dbReference>
<dbReference type="PANTHER" id="PTHR12603">
    <property type="entry name" value="CCR4-NOT TRANSCRIPTION COMPLEX RELATED"/>
    <property type="match status" value="1"/>
</dbReference>
<dbReference type="InterPro" id="IPR000504">
    <property type="entry name" value="RRM_dom"/>
</dbReference>
<organism evidence="6 7">
    <name type="scientific">Lithohypha guttulata</name>
    <dbReference type="NCBI Taxonomy" id="1690604"/>
    <lineage>
        <taxon>Eukaryota</taxon>
        <taxon>Fungi</taxon>
        <taxon>Dikarya</taxon>
        <taxon>Ascomycota</taxon>
        <taxon>Pezizomycotina</taxon>
        <taxon>Eurotiomycetes</taxon>
        <taxon>Chaetothyriomycetidae</taxon>
        <taxon>Chaetothyriales</taxon>
        <taxon>Trichomeriaceae</taxon>
        <taxon>Lithohypha</taxon>
    </lineage>
</organism>
<feature type="compositionally biased region" description="Low complexity" evidence="3">
    <location>
        <begin position="299"/>
        <end position="319"/>
    </location>
</feature>
<keyword evidence="2" id="KW-0694">RNA-binding</keyword>
<feature type="compositionally biased region" description="Polar residues" evidence="3">
    <location>
        <begin position="277"/>
        <end position="287"/>
    </location>
</feature>
<evidence type="ECO:0000313" key="6">
    <source>
        <dbReference type="EMBL" id="KAK5096056.1"/>
    </source>
</evidence>
<feature type="compositionally biased region" description="Basic residues" evidence="3">
    <location>
        <begin position="697"/>
        <end position="707"/>
    </location>
</feature>
<keyword evidence="6" id="KW-0808">Transferase</keyword>
<gene>
    <name evidence="6" type="primary">NOT4_2</name>
    <name evidence="6" type="ORF">LTR24_002755</name>
</gene>
<dbReference type="Gene3D" id="3.30.70.330">
    <property type="match status" value="1"/>
</dbReference>
<sequence length="762" mass="82503">MSRYQDTVIDDDEESCPLCIEEFDLSDKNFRPCPCGYQICQFCFNSLKNTYEKSTCPNCRRPYDESTIEWKVPTAEEMKADMLNKTKKAALAKRKETEKREVETSSRRNLAGVRVKQQNLVYVIGLEPSKKDEALLMELLRGKDYFGQYGPIEKVVVSKPKPGALNQGVGVYVTFKNKEDAATCINCVDGSSNQDRVLRAQYGTTKYCSTYLRGDVCQNKNCSFLHENGEEGQNTSLQNEPIESKSKPVPTLRGSTATPQPPHAASQPMAREGSREGATSRQGSTDGSALPPTAGWANAPVQRARRASQAASASTASPQLTHAALSHKKLEPTKQPETAPQPRPTVVPVASSSTKASQQQSPISAIESEPEPLDPIAALVQQIKKQLEQGIANNQFAFRFDESAISPEARPIVASMPPLIDPYGGVKRRITLEKEAEHRAKLEAEDKQRLEEQARSAAEDAMDEENMAAGSLALGGEPEEAPRSASARGAIGRPSQPTSAVPIDQLSNINLNRSFTPQQRQQLAMLNVGNARMSQPPSANTAFEMSDFERRGPQYSQAQYDQISGHARHGSRYFNNESKANNGRFSSQQQPYFSSGVQGPPPGLPTAGTPPVSGGGMFAHGQGFTSSGFGAAKDNDSLRTRSGTNAGHDVKRELLLSLQNTGVNPLRSPPAQAPAPGLLNGMYGQYPGAYQDPSLVKQRKKGKKQRHANTSSSGGGVDHLSDPSILSARIHQGAGGQGLFGGNQGGYNQSNMAGYSGNFNRW</sequence>
<protein>
    <submittedName>
        <fullName evidence="6">Transcriptional repressor general negative regulator of transcription subunit 4</fullName>
        <ecNumber evidence="6">2.3.2.27</ecNumber>
    </submittedName>
</protein>
<feature type="domain" description="RRM" evidence="5">
    <location>
        <begin position="119"/>
        <end position="205"/>
    </location>
</feature>
<dbReference type="InterPro" id="IPR035979">
    <property type="entry name" value="RBD_domain_sf"/>
</dbReference>
<evidence type="ECO:0000313" key="7">
    <source>
        <dbReference type="Proteomes" id="UP001345013"/>
    </source>
</evidence>
<dbReference type="EC" id="2.3.2.27" evidence="6"/>
<feature type="compositionally biased region" description="Polar residues" evidence="3">
    <location>
        <begin position="573"/>
        <end position="597"/>
    </location>
</feature>
<dbReference type="Pfam" id="PF00076">
    <property type="entry name" value="RRM_1"/>
    <property type="match status" value="1"/>
</dbReference>
<dbReference type="CDD" id="cd16618">
    <property type="entry name" value="mRING-HC-C4C4_CNOT4"/>
    <property type="match status" value="1"/>
</dbReference>
<dbReference type="CDD" id="cd12438">
    <property type="entry name" value="RRM_CNOT4"/>
    <property type="match status" value="1"/>
</dbReference>
<dbReference type="GO" id="GO:0061630">
    <property type="term" value="F:ubiquitin protein ligase activity"/>
    <property type="evidence" value="ECO:0007669"/>
    <property type="project" value="UniProtKB-EC"/>
</dbReference>
<evidence type="ECO:0000256" key="1">
    <source>
        <dbReference type="PROSITE-ProRule" id="PRU00175"/>
    </source>
</evidence>
<feature type="compositionally biased region" description="Basic and acidic residues" evidence="3">
    <location>
        <begin position="443"/>
        <end position="458"/>
    </location>
</feature>
<feature type="region of interest" description="Disordered" evidence="3">
    <location>
        <begin position="572"/>
        <end position="609"/>
    </location>
</feature>
<evidence type="ECO:0000259" key="4">
    <source>
        <dbReference type="PROSITE" id="PS50089"/>
    </source>
</evidence>
<reference evidence="6 7" key="1">
    <citation type="submission" date="2023-08" db="EMBL/GenBank/DDBJ databases">
        <title>Black Yeasts Isolated from many extreme environments.</title>
        <authorList>
            <person name="Coleine C."/>
            <person name="Stajich J.E."/>
            <person name="Selbmann L."/>
        </authorList>
    </citation>
    <scope>NUCLEOTIDE SEQUENCE [LARGE SCALE GENOMIC DNA]</scope>
    <source>
        <strain evidence="6 7">CCFEE 5885</strain>
    </source>
</reference>
<keyword evidence="6" id="KW-0012">Acyltransferase</keyword>
<dbReference type="PROSITE" id="PS50089">
    <property type="entry name" value="ZF_RING_2"/>
    <property type="match status" value="1"/>
</dbReference>
<dbReference type="SMART" id="SM00361">
    <property type="entry name" value="RRM_1"/>
    <property type="match status" value="1"/>
</dbReference>
<dbReference type="PANTHER" id="PTHR12603:SF0">
    <property type="entry name" value="CCR4-NOT TRANSCRIPTION COMPLEX SUBUNIT 4"/>
    <property type="match status" value="1"/>
</dbReference>
<dbReference type="InterPro" id="IPR039780">
    <property type="entry name" value="Mot2"/>
</dbReference>
<feature type="region of interest" description="Disordered" evidence="3">
    <location>
        <begin position="230"/>
        <end position="370"/>
    </location>
</feature>
<evidence type="ECO:0000256" key="2">
    <source>
        <dbReference type="PROSITE-ProRule" id="PRU00176"/>
    </source>
</evidence>
<feature type="compositionally biased region" description="Polar residues" evidence="3">
    <location>
        <begin position="231"/>
        <end position="241"/>
    </location>
</feature>
<accession>A0ABR0KGV5</accession>
<keyword evidence="1" id="KW-0862">Zinc</keyword>
<keyword evidence="1" id="KW-0479">Metal-binding</keyword>
<dbReference type="Gene3D" id="3.30.40.10">
    <property type="entry name" value="Zinc/RING finger domain, C3HC4 (zinc finger)"/>
    <property type="match status" value="1"/>
</dbReference>
<name>A0ABR0KGV5_9EURO</name>
<keyword evidence="1" id="KW-0863">Zinc-finger</keyword>
<dbReference type="InterPro" id="IPR001841">
    <property type="entry name" value="Znf_RING"/>
</dbReference>
<dbReference type="SUPFAM" id="SSF57850">
    <property type="entry name" value="RING/U-box"/>
    <property type="match status" value="1"/>
</dbReference>
<dbReference type="Pfam" id="PF14570">
    <property type="entry name" value="zf-RING_4"/>
    <property type="match status" value="1"/>
</dbReference>